<keyword evidence="8" id="KW-1185">Reference proteome</keyword>
<dbReference type="PANTHER" id="PTHR10270">
    <property type="entry name" value="SOX TRANSCRIPTION FACTOR"/>
    <property type="match status" value="1"/>
</dbReference>
<evidence type="ECO:0000256" key="4">
    <source>
        <dbReference type="PROSITE-ProRule" id="PRU00267"/>
    </source>
</evidence>
<feature type="compositionally biased region" description="Polar residues" evidence="5">
    <location>
        <begin position="248"/>
        <end position="260"/>
    </location>
</feature>
<feature type="DNA-binding region" description="HMG box" evidence="4">
    <location>
        <begin position="136"/>
        <end position="204"/>
    </location>
</feature>
<dbReference type="AlphaFoldDB" id="A0A3A2ZKJ1"/>
<dbReference type="STRING" id="2070753.A0A3A2ZKJ1"/>
<proteinExistence type="predicted"/>
<reference evidence="8" key="1">
    <citation type="submission" date="2017-02" db="EMBL/GenBank/DDBJ databases">
        <authorList>
            <person name="Tafer H."/>
            <person name="Lopandic K."/>
        </authorList>
    </citation>
    <scope>NUCLEOTIDE SEQUENCE [LARGE SCALE GENOMIC DNA]</scope>
    <source>
        <strain evidence="8">CBS 366.77</strain>
    </source>
</reference>
<evidence type="ECO:0000256" key="1">
    <source>
        <dbReference type="ARBA" id="ARBA00023015"/>
    </source>
</evidence>
<feature type="compositionally biased region" description="Basic and acidic residues" evidence="5">
    <location>
        <begin position="366"/>
        <end position="376"/>
    </location>
</feature>
<dbReference type="InterPro" id="IPR050140">
    <property type="entry name" value="SRY-related_HMG-box_TF-like"/>
</dbReference>
<feature type="region of interest" description="Disordered" evidence="5">
    <location>
        <begin position="538"/>
        <end position="564"/>
    </location>
</feature>
<feature type="compositionally biased region" description="Polar residues" evidence="5">
    <location>
        <begin position="555"/>
        <end position="564"/>
    </location>
</feature>
<evidence type="ECO:0000256" key="2">
    <source>
        <dbReference type="ARBA" id="ARBA00023125"/>
    </source>
</evidence>
<dbReference type="InterPro" id="IPR036910">
    <property type="entry name" value="HMG_box_dom_sf"/>
</dbReference>
<dbReference type="GO" id="GO:0030154">
    <property type="term" value="P:cell differentiation"/>
    <property type="evidence" value="ECO:0007669"/>
    <property type="project" value="TreeGrafter"/>
</dbReference>
<feature type="domain" description="HMG box" evidence="6">
    <location>
        <begin position="136"/>
        <end position="204"/>
    </location>
</feature>
<evidence type="ECO:0000259" key="6">
    <source>
        <dbReference type="PROSITE" id="PS50118"/>
    </source>
</evidence>
<feature type="compositionally biased region" description="Basic and acidic residues" evidence="5">
    <location>
        <begin position="300"/>
        <end position="312"/>
    </location>
</feature>
<keyword evidence="1" id="KW-0805">Transcription regulation</keyword>
<dbReference type="FunFam" id="1.10.30.10:FF:000041">
    <property type="entry name" value="HMG box family protein"/>
    <property type="match status" value="1"/>
</dbReference>
<protein>
    <submittedName>
        <fullName evidence="7">HMG box transcriptional regulator</fullName>
    </submittedName>
</protein>
<feature type="compositionally biased region" description="Pro residues" evidence="5">
    <location>
        <begin position="383"/>
        <end position="392"/>
    </location>
</feature>
<dbReference type="GO" id="GO:0001228">
    <property type="term" value="F:DNA-binding transcription activator activity, RNA polymerase II-specific"/>
    <property type="evidence" value="ECO:0007669"/>
    <property type="project" value="TreeGrafter"/>
</dbReference>
<dbReference type="EMBL" id="MVGC01000137">
    <property type="protein sequence ID" value="RJE23070.1"/>
    <property type="molecule type" value="Genomic_DNA"/>
</dbReference>
<dbReference type="OrthoDB" id="6247875at2759"/>
<organism evidence="7 8">
    <name type="scientific">Aspergillus sclerotialis</name>
    <dbReference type="NCBI Taxonomy" id="2070753"/>
    <lineage>
        <taxon>Eukaryota</taxon>
        <taxon>Fungi</taxon>
        <taxon>Dikarya</taxon>
        <taxon>Ascomycota</taxon>
        <taxon>Pezizomycotina</taxon>
        <taxon>Eurotiomycetes</taxon>
        <taxon>Eurotiomycetidae</taxon>
        <taxon>Eurotiales</taxon>
        <taxon>Aspergillaceae</taxon>
        <taxon>Aspergillus</taxon>
        <taxon>Aspergillus subgen. Polypaecilum</taxon>
    </lineage>
</organism>
<keyword evidence="4" id="KW-0539">Nucleus</keyword>
<dbReference type="GO" id="GO:0000978">
    <property type="term" value="F:RNA polymerase II cis-regulatory region sequence-specific DNA binding"/>
    <property type="evidence" value="ECO:0007669"/>
    <property type="project" value="TreeGrafter"/>
</dbReference>
<name>A0A3A2ZKJ1_9EURO</name>
<evidence type="ECO:0000256" key="5">
    <source>
        <dbReference type="SAM" id="MobiDB-lite"/>
    </source>
</evidence>
<dbReference type="SUPFAM" id="SSF47095">
    <property type="entry name" value="HMG-box"/>
    <property type="match status" value="1"/>
</dbReference>
<dbReference type="SMART" id="SM00398">
    <property type="entry name" value="HMG"/>
    <property type="match status" value="1"/>
</dbReference>
<keyword evidence="3" id="KW-0804">Transcription</keyword>
<dbReference type="Pfam" id="PF00505">
    <property type="entry name" value="HMG_box"/>
    <property type="match status" value="1"/>
</dbReference>
<evidence type="ECO:0000313" key="7">
    <source>
        <dbReference type="EMBL" id="RJE23070.1"/>
    </source>
</evidence>
<dbReference type="GO" id="GO:0000122">
    <property type="term" value="P:negative regulation of transcription by RNA polymerase II"/>
    <property type="evidence" value="ECO:0007669"/>
    <property type="project" value="TreeGrafter"/>
</dbReference>
<gene>
    <name evidence="7" type="ORF">PHISCL_04599</name>
</gene>
<dbReference type="Gene3D" id="1.10.30.10">
    <property type="entry name" value="High mobility group box domain"/>
    <property type="match status" value="1"/>
</dbReference>
<accession>A0A3A2ZKJ1</accession>
<dbReference type="PROSITE" id="PS50118">
    <property type="entry name" value="HMG_BOX_2"/>
    <property type="match status" value="1"/>
</dbReference>
<dbReference type="GO" id="GO:0005634">
    <property type="term" value="C:nucleus"/>
    <property type="evidence" value="ECO:0007669"/>
    <property type="project" value="UniProtKB-UniRule"/>
</dbReference>
<dbReference type="PANTHER" id="PTHR10270:SF320">
    <property type="entry name" value="BOX TRANSCRIPTIONAL REGULATOR, PUTATIVE (AFU_ORTHOLOGUE AFUA_4G10820)-RELATED"/>
    <property type="match status" value="1"/>
</dbReference>
<dbReference type="InterPro" id="IPR009071">
    <property type="entry name" value="HMG_box_dom"/>
</dbReference>
<feature type="region of interest" description="Disordered" evidence="5">
    <location>
        <begin position="1"/>
        <end position="25"/>
    </location>
</feature>
<evidence type="ECO:0000256" key="3">
    <source>
        <dbReference type="ARBA" id="ARBA00023163"/>
    </source>
</evidence>
<dbReference type="Proteomes" id="UP000266188">
    <property type="component" value="Unassembled WGS sequence"/>
</dbReference>
<feature type="region of interest" description="Disordered" evidence="5">
    <location>
        <begin position="243"/>
        <end position="402"/>
    </location>
</feature>
<sequence>MSFDRVLPKPPALHYETPQGPMPRQTSTLLEHKIMNDDSSKMVIDQPQRERGSATASCRYAGDICPSGVPSLSLTRAKIALNKIACSVPSLESSKASAPALTKDIPIRDGSSSTSPVKSAAKEPAQFCLCQPDPKIPRPRNAFILYRQHYQAVVVAQNPGLANPEISKIIGEHWRALPDETKDEWKALAEEEKARHQQQYPDYRYQPRRYGRDGNARGSYGLGHNPPGSTVCSRCGGRVMNPPISPETPFTPNGSGHSAQSPPPNMVISRRFGCRQRDSARAPSPVKVGSAVEMRSSVQRHLEENGLRSPDSKRRRFNSQGTFKPNIHRDRSPVSPYPMTPYTSHSEGFHPRGLVQTIQVPRPSRNGREHPPHDPSLRLPPLQTSPPPPPVTTPMTPFSQDGSSLEATVMGIPVLNKIRVLARICPPLSPSFHQTEGPRRGPVIAVDGQDPALVASVAEYLSTALKKEGKYYVRIFEGPEIGPRDTNSESGQATLDYVDTMSVWHRISKEIINFVKSSPEDRPLEEVSSGVSPKTIIPQTANLKIESPKQDNKTDSTPSPATSVTNYVPVALVPRYQLSTSDSFACAVPIDDTYSPLDHWQWMASLWRSCVGPDITVYIRECEKEELDRMGGNAVEVRLQDSRTIVVRRVAGSSPGLEEKVLKRLGFELEDFLAQ</sequence>
<keyword evidence="2 4" id="KW-0238">DNA-binding</keyword>
<dbReference type="CDD" id="cd01389">
    <property type="entry name" value="HMG-box_ROX1-like"/>
    <property type="match status" value="1"/>
</dbReference>
<evidence type="ECO:0000313" key="8">
    <source>
        <dbReference type="Proteomes" id="UP000266188"/>
    </source>
</evidence>
<comment type="caution">
    <text evidence="7">The sequence shown here is derived from an EMBL/GenBank/DDBJ whole genome shotgun (WGS) entry which is preliminary data.</text>
</comment>